<proteinExistence type="predicted"/>
<evidence type="ECO:0000256" key="2">
    <source>
        <dbReference type="PIRSR" id="PIRSR640198-2"/>
    </source>
</evidence>
<dbReference type="PROSITE" id="PS51459">
    <property type="entry name" value="FIDO"/>
    <property type="match status" value="1"/>
</dbReference>
<sequence length="387" mass="43291">MEPLLIGETSRHRTPLTDLALELAQRAAGFRRSLPDGLLGALADLVRAMNCYYSNLIEGHDTHPVDIERALRDDYSADQQRRNLQLEARAHIAVQKWIDEGGLGGQATTRDGLLEIHRRFCELLPDELLWVESPDTGERLRVVPGAERKRDVRVGRHIPVSAVALPRFLERFEAAYGALGRVDSILAAATAHHRLLWVHPFVDGNGRVARLMSHAMLLDSLDTGGIWSIARGLARQEGRYKDLLIACDAERRNDLDGRGHLSEEALAEFTRFFLTTCIDQVRFMEELVRPDRLRDRILIWAEEEIRADRLPPKSGNVLEAVLYRGQLPRGDVAGLLGTGARQARRVTSALIEREVLVADSPRAPLRLAFPAALASRWMPGLFPESAS</sequence>
<dbReference type="EMBL" id="QFFI01000010">
    <property type="protein sequence ID" value="PWG63580.1"/>
    <property type="molecule type" value="Genomic_DNA"/>
</dbReference>
<dbReference type="InterPro" id="IPR040198">
    <property type="entry name" value="Fido_containing"/>
</dbReference>
<dbReference type="OrthoDB" id="9807853at2"/>
<keyword evidence="5" id="KW-1185">Reference proteome</keyword>
<evidence type="ECO:0000313" key="5">
    <source>
        <dbReference type="Proteomes" id="UP000245474"/>
    </source>
</evidence>
<keyword evidence="2" id="KW-0547">Nucleotide-binding</keyword>
<gene>
    <name evidence="4" type="ORF">DEM34_08205</name>
</gene>
<dbReference type="Gene3D" id="1.10.3290.10">
    <property type="entry name" value="Fido-like domain"/>
    <property type="match status" value="1"/>
</dbReference>
<evidence type="ECO:0000259" key="3">
    <source>
        <dbReference type="PROSITE" id="PS51459"/>
    </source>
</evidence>
<reference evidence="4 5" key="1">
    <citation type="submission" date="2018-05" db="EMBL/GenBank/DDBJ databases">
        <title>Spiribacter halobius sp. nov., a moderately halophilic bacterium isolated from marine solar saltern.</title>
        <authorList>
            <person name="Zheng W.-S."/>
            <person name="Lu D.-C."/>
            <person name="Du Z.-J."/>
        </authorList>
    </citation>
    <scope>NUCLEOTIDE SEQUENCE [LARGE SCALE GENOMIC DNA]</scope>
    <source>
        <strain evidence="4 5">E85</strain>
    </source>
</reference>
<organism evidence="4 5">
    <name type="scientific">Sediminicurvatus halobius</name>
    <dbReference type="NCBI Taxonomy" id="2182432"/>
    <lineage>
        <taxon>Bacteria</taxon>
        <taxon>Pseudomonadati</taxon>
        <taxon>Pseudomonadota</taxon>
        <taxon>Gammaproteobacteria</taxon>
        <taxon>Chromatiales</taxon>
        <taxon>Ectothiorhodospiraceae</taxon>
        <taxon>Sediminicurvatus</taxon>
    </lineage>
</organism>
<protein>
    <submittedName>
        <fullName evidence="4">Cell filamentation protein Fic</fullName>
    </submittedName>
</protein>
<dbReference type="Pfam" id="PF02661">
    <property type="entry name" value="Fic"/>
    <property type="match status" value="1"/>
</dbReference>
<accession>A0A2U2N391</accession>
<feature type="binding site" evidence="2">
    <location>
        <begin position="154"/>
        <end position="157"/>
    </location>
    <ligand>
        <name>ATP</name>
        <dbReference type="ChEBI" id="CHEBI:30616"/>
    </ligand>
</feature>
<feature type="domain" description="Fido" evidence="3">
    <location>
        <begin position="108"/>
        <end position="275"/>
    </location>
</feature>
<keyword evidence="2" id="KW-0067">ATP-binding</keyword>
<dbReference type="InterPro" id="IPR036597">
    <property type="entry name" value="Fido-like_dom_sf"/>
</dbReference>
<dbReference type="GO" id="GO:0005524">
    <property type="term" value="F:ATP binding"/>
    <property type="evidence" value="ECO:0007669"/>
    <property type="project" value="UniProtKB-KW"/>
</dbReference>
<feature type="active site" evidence="1">
    <location>
        <position position="199"/>
    </location>
</feature>
<evidence type="ECO:0000256" key="1">
    <source>
        <dbReference type="PIRSR" id="PIRSR640198-1"/>
    </source>
</evidence>
<comment type="caution">
    <text evidence="4">The sequence shown here is derived from an EMBL/GenBank/DDBJ whole genome shotgun (WGS) entry which is preliminary data.</text>
</comment>
<dbReference type="InterPro" id="IPR003812">
    <property type="entry name" value="Fido"/>
</dbReference>
<dbReference type="AlphaFoldDB" id="A0A2U2N391"/>
<dbReference type="PANTHER" id="PTHR13504:SF38">
    <property type="entry name" value="FIDO DOMAIN-CONTAINING PROTEIN"/>
    <property type="match status" value="1"/>
</dbReference>
<dbReference type="Proteomes" id="UP000245474">
    <property type="component" value="Unassembled WGS sequence"/>
</dbReference>
<feature type="binding site" evidence="2">
    <location>
        <begin position="203"/>
        <end position="210"/>
    </location>
    <ligand>
        <name>ATP</name>
        <dbReference type="ChEBI" id="CHEBI:30616"/>
    </ligand>
</feature>
<evidence type="ECO:0000313" key="4">
    <source>
        <dbReference type="EMBL" id="PWG63580.1"/>
    </source>
</evidence>
<name>A0A2U2N391_9GAMM</name>
<dbReference type="PANTHER" id="PTHR13504">
    <property type="entry name" value="FIDO DOMAIN-CONTAINING PROTEIN DDB_G0283145"/>
    <property type="match status" value="1"/>
</dbReference>
<dbReference type="SUPFAM" id="SSF140931">
    <property type="entry name" value="Fic-like"/>
    <property type="match status" value="1"/>
</dbReference>